<dbReference type="InterPro" id="IPR025875">
    <property type="entry name" value="Leu-rich_rpt_4"/>
</dbReference>
<dbReference type="Proteomes" id="UP000319848">
    <property type="component" value="Unassembled WGS sequence"/>
</dbReference>
<dbReference type="PANTHER" id="PTHR48051:SF1">
    <property type="entry name" value="RAS SUPPRESSOR PROTEIN 1"/>
    <property type="match status" value="1"/>
</dbReference>
<dbReference type="SUPFAM" id="SSF52540">
    <property type="entry name" value="P-loop containing nucleoside triphosphate hydrolases"/>
    <property type="match status" value="1"/>
</dbReference>
<dbReference type="Pfam" id="PF13676">
    <property type="entry name" value="TIR_2"/>
    <property type="match status" value="1"/>
</dbReference>
<dbReference type="GO" id="GO:0005737">
    <property type="term" value="C:cytoplasm"/>
    <property type="evidence" value="ECO:0007669"/>
    <property type="project" value="TreeGrafter"/>
</dbReference>
<dbReference type="InterPro" id="IPR050216">
    <property type="entry name" value="LRR_domain-containing"/>
</dbReference>
<sequence>MNVFNSSNGYCNVWVVGQPGIGKTFLVENLFEQLYRINNNNPNDIEFDALISEQEHNVKIRIKEIRSFEDPIFNSPIQHNDIPSVFLIVGNLYYYENISYEKDFIKKIENRYPDALIYLIRINSSLNISKDIQIKKEGIISTLPKIGKNLREIFFINSYGQEDFFIFQNILKNSIINFCTDRLKHVKKKINDSIKFGDEYLDIGKCNLTSLYEVPELFQCNHIKTLIISNEWGEFRNGKWHKAGSENRGGKNNFGIIPAEIIKLKNLNTFIAGGDWNTDGIKGTGWRIKELGFLTKLTKLKYINFSNNRVDKIPSLSQLLDLEVLHLNNNCITSIALNGEFKLLRELYLSNNSLKTVSFFIKIKIPNISTIDLHGNEITDLTPIKSLIEKKDIVNSKWEQNTISIAKNPLQKPPLEIVNIGKMAVLKYFEDINKGKHYINNEVKLILVGNSEVGKTTLAKYLDDENDLNVKHCSTHWLEERKVTSKHLLDEIKQKCTINLFDFGGHDFFHDTHHLFFSSNTIYILLWDVYSNCLNKRTVIQEVSKGIEKEVEFQDFPLKYWLDSIKYYVQDDKIKIFDFQIDNINEFNSDVLVVQNKVVNQDEIVFLNSEELKKEYPFIYDFINISVIEKRRTDYFDVLLSEMLNNMQIVGAKLPNYYGKVKDSISKYQGDAIINLKEFVIFCNSIKGVNIDIEQAKILANYLNQIGLIMHYPNSIYNDLIFIDKKWVLNKIYKILGGLYEKGGEFDLNYVKEIFENYLTEDEVNNILSLMKGFNIIFQNPYKKTFIAPLYLPKKPDELLNLFIQNDKKPYRKFLYKGFIHKNVILQIFREYGEYVIGEKKGSEIYYYYWKNGLIIKDPVSNEIVKIIFNLGDDTGNASIDLFKLNNDFDTNFVDQIIDTVNKINYKYDVEEMITIDGEDYIPIKVIHENEDKNNWTFFYNEKYYKLTKFKKYLHKPDVMKKIFISYSKQDLKLVNKFIEHLASLQLDGKVSHWYCSELEAGSEWNQEIQKNFDESDIICFMISPNFMKTKYIHEHEIAKAFEKKATNQDLRIVPIILDFCRWTTENNNLGKYTALPYTAKPVVDFDNQNMAWYIIEECIRIMIDKNLEPEGDDFYQNNLPTDVLKIYERIVGGKVDKNTTI</sequence>
<dbReference type="InterPro" id="IPR036388">
    <property type="entry name" value="WH-like_DNA-bd_sf"/>
</dbReference>
<dbReference type="PROSITE" id="PS51450">
    <property type="entry name" value="LRR"/>
    <property type="match status" value="3"/>
</dbReference>
<dbReference type="InterPro" id="IPR032171">
    <property type="entry name" value="COR-A"/>
</dbReference>
<name>V6S3T0_9FLAO</name>
<dbReference type="InterPro" id="IPR027417">
    <property type="entry name" value="P-loop_NTPase"/>
</dbReference>
<protein>
    <submittedName>
        <fullName evidence="4">Leucine rich repeat (LRR) protein</fullName>
    </submittedName>
</protein>
<dbReference type="InterPro" id="IPR000157">
    <property type="entry name" value="TIR_dom"/>
</dbReference>
<reference evidence="4 5" key="1">
    <citation type="journal article" date="2015" name="Stand. Genomic Sci.">
        <title>Genomic Encyclopedia of Bacterial and Archaeal Type Strains, Phase III: the genomes of soil and plant-associated and newly described type strains.</title>
        <authorList>
            <person name="Whitman W.B."/>
            <person name="Woyke T."/>
            <person name="Klenk H.P."/>
            <person name="Zhou Y."/>
            <person name="Lilburn T.G."/>
            <person name="Beck B.J."/>
            <person name="De Vos P."/>
            <person name="Vandamme P."/>
            <person name="Eisen J.A."/>
            <person name="Garrity G."/>
            <person name="Hugenholtz P."/>
            <person name="Kyrpides N.C."/>
        </authorList>
    </citation>
    <scope>NUCLEOTIDE SEQUENCE [LARGE SCALE GENOMIC DNA]</scope>
    <source>
        <strain evidence="4 5">CGMCC 1.7270</strain>
    </source>
</reference>
<evidence type="ECO:0000256" key="1">
    <source>
        <dbReference type="ARBA" id="ARBA00022614"/>
    </source>
</evidence>
<dbReference type="STRING" id="1341154.FCR2A7T_24540"/>
<dbReference type="Pfam" id="PF16095">
    <property type="entry name" value="COR-A"/>
    <property type="match status" value="1"/>
</dbReference>
<dbReference type="InterPro" id="IPR032675">
    <property type="entry name" value="LRR_dom_sf"/>
</dbReference>
<dbReference type="SUPFAM" id="SSF52058">
    <property type="entry name" value="L domain-like"/>
    <property type="match status" value="1"/>
</dbReference>
<proteinExistence type="predicted"/>
<keyword evidence="1" id="KW-0433">Leucine-rich repeat</keyword>
<dbReference type="InterPro" id="IPR001611">
    <property type="entry name" value="Leu-rich_rpt"/>
</dbReference>
<dbReference type="RefSeq" id="WP_023571556.1">
    <property type="nucleotide sequence ID" value="NZ_AVBI01000019.1"/>
</dbReference>
<dbReference type="Gene3D" id="3.40.50.300">
    <property type="entry name" value="P-loop containing nucleotide triphosphate hydrolases"/>
    <property type="match status" value="1"/>
</dbReference>
<dbReference type="EMBL" id="VLKQ01000001">
    <property type="protein sequence ID" value="TWI15296.1"/>
    <property type="molecule type" value="Genomic_DNA"/>
</dbReference>
<gene>
    <name evidence="4" type="ORF">IP98_00288</name>
</gene>
<dbReference type="Pfam" id="PF12799">
    <property type="entry name" value="LRR_4"/>
    <property type="match status" value="2"/>
</dbReference>
<dbReference type="Pfam" id="PF08477">
    <property type="entry name" value="Roc"/>
    <property type="match status" value="1"/>
</dbReference>
<dbReference type="SUPFAM" id="SSF52200">
    <property type="entry name" value="Toll/Interleukin receptor TIR domain"/>
    <property type="match status" value="1"/>
</dbReference>
<keyword evidence="5" id="KW-1185">Reference proteome</keyword>
<dbReference type="Gene3D" id="1.10.10.10">
    <property type="entry name" value="Winged helix-like DNA-binding domain superfamily/Winged helix DNA-binding domain"/>
    <property type="match status" value="1"/>
</dbReference>
<dbReference type="SMART" id="SM00255">
    <property type="entry name" value="TIR"/>
    <property type="match status" value="1"/>
</dbReference>
<dbReference type="AlphaFoldDB" id="V6S3T0"/>
<dbReference type="PROSITE" id="PS50104">
    <property type="entry name" value="TIR"/>
    <property type="match status" value="1"/>
</dbReference>
<dbReference type="PANTHER" id="PTHR48051">
    <property type="match status" value="1"/>
</dbReference>
<evidence type="ECO:0000259" key="3">
    <source>
        <dbReference type="PROSITE" id="PS50104"/>
    </source>
</evidence>
<organism evidence="4 5">
    <name type="scientific">Flavobacterium cauense R2A-7</name>
    <dbReference type="NCBI Taxonomy" id="1341154"/>
    <lineage>
        <taxon>Bacteria</taxon>
        <taxon>Pseudomonadati</taxon>
        <taxon>Bacteroidota</taxon>
        <taxon>Flavobacteriia</taxon>
        <taxon>Flavobacteriales</taxon>
        <taxon>Flavobacteriaceae</taxon>
        <taxon>Flavobacterium</taxon>
    </lineage>
</organism>
<dbReference type="Gene3D" id="3.80.10.10">
    <property type="entry name" value="Ribonuclease Inhibitor"/>
    <property type="match status" value="1"/>
</dbReference>
<evidence type="ECO:0000256" key="2">
    <source>
        <dbReference type="ARBA" id="ARBA00022737"/>
    </source>
</evidence>
<evidence type="ECO:0000313" key="4">
    <source>
        <dbReference type="EMBL" id="TWI15296.1"/>
    </source>
</evidence>
<feature type="domain" description="TIR" evidence="3">
    <location>
        <begin position="959"/>
        <end position="1100"/>
    </location>
</feature>
<dbReference type="GO" id="GO:0007165">
    <property type="term" value="P:signal transduction"/>
    <property type="evidence" value="ECO:0007669"/>
    <property type="project" value="InterPro"/>
</dbReference>
<dbReference type="Gene3D" id="3.40.50.10140">
    <property type="entry name" value="Toll/interleukin-1 receptor homology (TIR) domain"/>
    <property type="match status" value="1"/>
</dbReference>
<comment type="caution">
    <text evidence="4">The sequence shown here is derived from an EMBL/GenBank/DDBJ whole genome shotgun (WGS) entry which is preliminary data.</text>
</comment>
<accession>V6S3T0</accession>
<keyword evidence="2" id="KW-0677">Repeat</keyword>
<dbReference type="OrthoDB" id="1148122at2"/>
<dbReference type="InterPro" id="IPR035897">
    <property type="entry name" value="Toll_tir_struct_dom_sf"/>
</dbReference>
<evidence type="ECO:0000313" key="5">
    <source>
        <dbReference type="Proteomes" id="UP000319848"/>
    </source>
</evidence>